<protein>
    <submittedName>
        <fullName evidence="2">Uncharacterized protein</fullName>
    </submittedName>
</protein>
<name>A0AAN6LMN7_9PLEO</name>
<keyword evidence="3" id="KW-1185">Reference proteome</keyword>
<proteinExistence type="predicted"/>
<feature type="region of interest" description="Disordered" evidence="1">
    <location>
        <begin position="262"/>
        <end position="391"/>
    </location>
</feature>
<reference evidence="2 3" key="1">
    <citation type="submission" date="2021-02" db="EMBL/GenBank/DDBJ databases">
        <title>Genome assembly of Pseudopithomyces chartarum.</title>
        <authorList>
            <person name="Jauregui R."/>
            <person name="Singh J."/>
            <person name="Voisey C."/>
        </authorList>
    </citation>
    <scope>NUCLEOTIDE SEQUENCE [LARGE SCALE GENOMIC DNA]</scope>
    <source>
        <strain evidence="2 3">AGR01</strain>
    </source>
</reference>
<organism evidence="2 3">
    <name type="scientific">Pseudopithomyces chartarum</name>
    <dbReference type="NCBI Taxonomy" id="1892770"/>
    <lineage>
        <taxon>Eukaryota</taxon>
        <taxon>Fungi</taxon>
        <taxon>Dikarya</taxon>
        <taxon>Ascomycota</taxon>
        <taxon>Pezizomycotina</taxon>
        <taxon>Dothideomycetes</taxon>
        <taxon>Pleosporomycetidae</taxon>
        <taxon>Pleosporales</taxon>
        <taxon>Massarineae</taxon>
        <taxon>Didymosphaeriaceae</taxon>
        <taxon>Pseudopithomyces</taxon>
    </lineage>
</organism>
<feature type="compositionally biased region" description="Polar residues" evidence="1">
    <location>
        <begin position="312"/>
        <end position="329"/>
    </location>
</feature>
<dbReference type="AlphaFoldDB" id="A0AAN6LMN7"/>
<feature type="region of interest" description="Disordered" evidence="1">
    <location>
        <begin position="416"/>
        <end position="445"/>
    </location>
</feature>
<accession>A0AAN6LMN7</accession>
<dbReference type="Proteomes" id="UP001280581">
    <property type="component" value="Unassembled WGS sequence"/>
</dbReference>
<gene>
    <name evidence="2" type="ORF">GRF29_216g430014</name>
</gene>
<evidence type="ECO:0000313" key="3">
    <source>
        <dbReference type="Proteomes" id="UP001280581"/>
    </source>
</evidence>
<dbReference type="EMBL" id="WVTA01000018">
    <property type="protein sequence ID" value="KAK3197496.1"/>
    <property type="molecule type" value="Genomic_DNA"/>
</dbReference>
<evidence type="ECO:0000256" key="1">
    <source>
        <dbReference type="SAM" id="MobiDB-lite"/>
    </source>
</evidence>
<comment type="caution">
    <text evidence="2">The sequence shown here is derived from an EMBL/GenBank/DDBJ whole genome shotgun (WGS) entry which is preliminary data.</text>
</comment>
<evidence type="ECO:0000313" key="2">
    <source>
        <dbReference type="EMBL" id="KAK3197496.1"/>
    </source>
</evidence>
<sequence length="445" mass="50917">MPIYRSISVKLHSQFDIETYPEYIPRSQSYYFDRGLEPPANPPVFDDEQASTCNVYVPVYPNSQFWISYAILPPVPKDQHFLFKLYINGAHVVSWSTGKEEGWTGKTMFALFEMEDDDGKKRIERRILLFTPPKDGRWGDVDNVWDEKSCLEIRVHRALGKKRMERKVVEYKATEHGRNERGIRLMSAGRVGSEHPKRFYKFALIDPVDKPFATFRYHYRTWAQLRQLGLSEIEVVEDGESNALSIIEPDYASVSVYSRDDGFDSVSQQGPEDMSFDSQDAVFGSPSSAVRMDISTGSPVRRTTGLRRRQQDSSPTPSRLSVTRTSSAYRLSFPPSYRLDPPERSSRPMPAIPYKHSLAPNDDTSYQPHPAYPINDWERRTPSPVQSMRETISTPTMERKIKRGFTPTGWLNAIGNAWKRRGTPSYSSNDNGSRAASRSDSRGVR</sequence>